<organism evidence="3">
    <name type="scientific">Fulvimarina pelagi</name>
    <dbReference type="NCBI Taxonomy" id="217511"/>
    <lineage>
        <taxon>Bacteria</taxon>
        <taxon>Pseudomonadati</taxon>
        <taxon>Pseudomonadota</taxon>
        <taxon>Alphaproteobacteria</taxon>
        <taxon>Hyphomicrobiales</taxon>
        <taxon>Aurantimonadaceae</taxon>
        <taxon>Fulvimarina</taxon>
    </lineage>
</organism>
<evidence type="ECO:0000259" key="1">
    <source>
        <dbReference type="Pfam" id="PF06938"/>
    </source>
</evidence>
<feature type="domain" description="DUF1285" evidence="1">
    <location>
        <begin position="37"/>
        <end position="104"/>
    </location>
</feature>
<feature type="domain" description="DUF1285" evidence="2">
    <location>
        <begin position="106"/>
        <end position="193"/>
    </location>
</feature>
<dbReference type="PIRSF" id="PIRSF029557">
    <property type="entry name" value="UCP029557"/>
    <property type="match status" value="1"/>
</dbReference>
<protein>
    <recommendedName>
        <fullName evidence="4">Proteophosphoglycan</fullName>
    </recommendedName>
</protein>
<name>A0A0P0ZAT1_9HYPH</name>
<dbReference type="InterPro" id="IPR048342">
    <property type="entry name" value="DUF1285_C"/>
</dbReference>
<evidence type="ECO:0000259" key="2">
    <source>
        <dbReference type="Pfam" id="PF21028"/>
    </source>
</evidence>
<dbReference type="Pfam" id="PF06938">
    <property type="entry name" value="DUF1285_N"/>
    <property type="match status" value="1"/>
</dbReference>
<dbReference type="InterPro" id="IPR048341">
    <property type="entry name" value="DUF1285_N"/>
</dbReference>
<dbReference type="AlphaFoldDB" id="A0A0P0ZAT1"/>
<dbReference type="Gene3D" id="2.30.270.10">
    <property type="entry name" value="duf1285 protein"/>
    <property type="match status" value="1"/>
</dbReference>
<dbReference type="InterPro" id="IPR023361">
    <property type="entry name" value="DUF1285_beta_roll_sf"/>
</dbReference>
<sequence>MGRSLLYGAMMNDTNRTDSAGLAALAARAEGASATGAPVERWNPPYCGKIDMRIARDGRWFYQGSPIERPSLVRLFASVLKVEGDGETYLVTPVEKLIITVEDAHFIAVEVARHLEGEEPALTFRTNIGDLVTAGPDHAIELPDVLDDAFTPYLLVRAGLRAKLSRPVAMEVAEWLEKDADGIFLRSGGVRFAGPKGGLADE</sequence>
<proteinExistence type="predicted"/>
<evidence type="ECO:0008006" key="4">
    <source>
        <dbReference type="Google" id="ProtNLM"/>
    </source>
</evidence>
<accession>A0A0P0ZAT1</accession>
<dbReference type="RefSeq" id="WP_244404112.1">
    <property type="nucleotide sequence ID" value="NZ_BBWO01000005.1"/>
</dbReference>
<evidence type="ECO:0000313" key="3">
    <source>
        <dbReference type="EMBL" id="BAT31259.1"/>
    </source>
</evidence>
<dbReference type="Gene3D" id="3.10.540.10">
    <property type="entry name" value="duf1285 like domain"/>
    <property type="match status" value="1"/>
</dbReference>
<reference evidence="3" key="1">
    <citation type="journal article" date="2015" name="Proc. Natl. Acad. Sci. U.S.A.">
        <title>Bacterial clade with the ribosomal RNA operon on a small plasmid rather than the chromosome.</title>
        <authorList>
            <person name="Anda M."/>
            <person name="Ohtsubo Y."/>
            <person name="Okubo T."/>
            <person name="Sugawara M."/>
            <person name="Nagata Y."/>
            <person name="Tsuda M."/>
            <person name="Minamisawa K."/>
            <person name="Mitsui H."/>
        </authorList>
    </citation>
    <scope>NUCLEOTIDE SEQUENCE</scope>
    <source>
        <strain evidence="3">DSM 15513</strain>
    </source>
</reference>
<dbReference type="Pfam" id="PF21028">
    <property type="entry name" value="DUF1285_C"/>
    <property type="match status" value="1"/>
</dbReference>
<dbReference type="EMBL" id="LC066397">
    <property type="protein sequence ID" value="BAT31259.1"/>
    <property type="molecule type" value="Genomic_DNA"/>
</dbReference>
<dbReference type="InterPro" id="IPR010707">
    <property type="entry name" value="DUF1285"/>
</dbReference>